<dbReference type="InterPro" id="IPR001466">
    <property type="entry name" value="Beta-lactam-related"/>
</dbReference>
<sequence length="598" mass="66991">MKQVLSVIVLIIFLAVQACGQAQQNQKFNLEQIQEAKSNLVLLNNQQQIIPLKSLQNLKIASVTFDFQEAPLLDSMLAKYHSIHTENGNTFLNDLNGLEDDLKFYNLIIITLTNKTLNLPQVVNFIQDLASQKALVINFLGDGALLSKLDNIKQPILWSSQANAATAFIAPQAIFGGLSISAKLKETYSNQFKVNDGFETQTTRVGFAWPEELGLKTKDFENIDAIAEEAIQKKAAPGAVVLVAKDGKIIYNKAYGKHTYQSETLMGVDDIFDLASITKIAATTVAAMKLQEEGKLNLDAPVADYIARTRKTNKANIKVKDVMLHQAGFVPFIPFYKDLEKNAFSRVADENYTVKVADSFYLNTNYYRDVMWKQMLASPLTTPGKYVYSDLSMYFMKEIIEGIVQQPIPSYVSQNFYNKLGLETMVFNPRDRFKKGQIVPTEVDNYFRKTLLWGYVHDQGAAMAGGVAGHAGLFSNATDLAILMQMLLNKGSYGGEQFLKPETVTLFTQQQSPLSRRGLGFDRKDPDLSKKYPSTLASQETFGHTGYTGTCVWVDPAKQLIYIFLSNRVHPQVNNKLLDLNIRSRIHDEIYKAISKVD</sequence>
<accession>A0A5C0VM87</accession>
<protein>
    <submittedName>
        <fullName evidence="4">Serine hydrolase</fullName>
    </submittedName>
</protein>
<dbReference type="KEGG" id="pej:FYC62_10295"/>
<feature type="chain" id="PRO_5022890710" evidence="2">
    <location>
        <begin position="19"/>
        <end position="598"/>
    </location>
</feature>
<dbReference type="InterPro" id="IPR012338">
    <property type="entry name" value="Beta-lactam/transpept-like"/>
</dbReference>
<keyword evidence="2" id="KW-0732">Signal</keyword>
<feature type="signal peptide" evidence="2">
    <location>
        <begin position="1"/>
        <end position="18"/>
    </location>
</feature>
<evidence type="ECO:0000256" key="2">
    <source>
        <dbReference type="SAM" id="SignalP"/>
    </source>
</evidence>
<evidence type="ECO:0000313" key="4">
    <source>
        <dbReference type="EMBL" id="QEK53297.1"/>
    </source>
</evidence>
<dbReference type="Gene3D" id="3.40.710.10">
    <property type="entry name" value="DD-peptidase/beta-lactamase superfamily"/>
    <property type="match status" value="1"/>
</dbReference>
<dbReference type="AlphaFoldDB" id="A0A5C0VM87"/>
<dbReference type="SUPFAM" id="SSF56601">
    <property type="entry name" value="beta-lactamase/transpeptidase-like"/>
    <property type="match status" value="1"/>
</dbReference>
<feature type="domain" description="Beta-lactamase-related" evidence="3">
    <location>
        <begin position="224"/>
        <end position="581"/>
    </location>
</feature>
<proteinExistence type="predicted"/>
<dbReference type="PANTHER" id="PTHR43283">
    <property type="entry name" value="BETA-LACTAMASE-RELATED"/>
    <property type="match status" value="1"/>
</dbReference>
<keyword evidence="5" id="KW-1185">Reference proteome</keyword>
<evidence type="ECO:0000259" key="3">
    <source>
        <dbReference type="Pfam" id="PF00144"/>
    </source>
</evidence>
<name>A0A5C0VM87_9SPHI</name>
<dbReference type="EMBL" id="CP043329">
    <property type="protein sequence ID" value="QEK53297.1"/>
    <property type="molecule type" value="Genomic_DNA"/>
</dbReference>
<evidence type="ECO:0000313" key="5">
    <source>
        <dbReference type="Proteomes" id="UP000323653"/>
    </source>
</evidence>
<evidence type="ECO:0000256" key="1">
    <source>
        <dbReference type="ARBA" id="ARBA00022801"/>
    </source>
</evidence>
<dbReference type="InterPro" id="IPR050789">
    <property type="entry name" value="Diverse_Enzym_Activities"/>
</dbReference>
<dbReference type="PANTHER" id="PTHR43283:SF11">
    <property type="entry name" value="BETA-LACTAMASE-RELATED DOMAIN-CONTAINING PROTEIN"/>
    <property type="match status" value="1"/>
</dbReference>
<dbReference type="Pfam" id="PF00144">
    <property type="entry name" value="Beta-lactamase"/>
    <property type="match status" value="1"/>
</dbReference>
<keyword evidence="1 4" id="KW-0378">Hydrolase</keyword>
<organism evidence="4 5">
    <name type="scientific">Pedobacter aquae</name>
    <dbReference type="NCBI Taxonomy" id="2605747"/>
    <lineage>
        <taxon>Bacteria</taxon>
        <taxon>Pseudomonadati</taxon>
        <taxon>Bacteroidota</taxon>
        <taxon>Sphingobacteriia</taxon>
        <taxon>Sphingobacteriales</taxon>
        <taxon>Sphingobacteriaceae</taxon>
        <taxon>Pedobacter</taxon>
    </lineage>
</organism>
<dbReference type="GO" id="GO:0016787">
    <property type="term" value="F:hydrolase activity"/>
    <property type="evidence" value="ECO:0007669"/>
    <property type="project" value="UniProtKB-KW"/>
</dbReference>
<reference evidence="4 5" key="1">
    <citation type="submission" date="2019-08" db="EMBL/GenBank/DDBJ databases">
        <title>Pedobacter sp. nov., isolated from Han river, South Korea.</title>
        <authorList>
            <person name="Lee D.-H."/>
            <person name="Kim Y.-S."/>
            <person name="Hwang E.-M."/>
            <person name="Le Tran T.C."/>
            <person name="Cha C.-J."/>
        </authorList>
    </citation>
    <scope>NUCLEOTIDE SEQUENCE [LARGE SCALE GENOMIC DNA]</scope>
    <source>
        <strain evidence="4 5">CJ43</strain>
    </source>
</reference>
<dbReference type="Proteomes" id="UP000323653">
    <property type="component" value="Chromosome"/>
</dbReference>
<gene>
    <name evidence="4" type="ORF">FYC62_10295</name>
</gene>
<dbReference type="PROSITE" id="PS51257">
    <property type="entry name" value="PROKAR_LIPOPROTEIN"/>
    <property type="match status" value="1"/>
</dbReference>